<keyword evidence="8" id="KW-0694">RNA-binding</keyword>
<dbReference type="Pfam" id="PF12627">
    <property type="entry name" value="PolyA_pol_RNAbd"/>
    <property type="match status" value="1"/>
</dbReference>
<accession>A0A2T6CK37</accession>
<organism evidence="11 12">
    <name type="scientific">Sulfitobacter mediterraneus</name>
    <dbReference type="NCBI Taxonomy" id="83219"/>
    <lineage>
        <taxon>Bacteria</taxon>
        <taxon>Pseudomonadati</taxon>
        <taxon>Pseudomonadota</taxon>
        <taxon>Alphaproteobacteria</taxon>
        <taxon>Rhodobacterales</taxon>
        <taxon>Roseobacteraceae</taxon>
        <taxon>Sulfitobacter</taxon>
    </lineage>
</organism>
<dbReference type="CDD" id="cd05398">
    <property type="entry name" value="NT_ClassII-CCAase"/>
    <property type="match status" value="1"/>
</dbReference>
<evidence type="ECO:0000256" key="5">
    <source>
        <dbReference type="ARBA" id="ARBA00022723"/>
    </source>
</evidence>
<dbReference type="InterPro" id="IPR050264">
    <property type="entry name" value="Bact_CCA-adding_enz_type3_sf"/>
</dbReference>
<comment type="cofactor">
    <cofactor evidence="1">
        <name>Mg(2+)</name>
        <dbReference type="ChEBI" id="CHEBI:18420"/>
    </cofactor>
</comment>
<feature type="domain" description="tRNA nucleotidyltransferase/poly(A) polymerase RNA and SrmB- binding" evidence="10">
    <location>
        <begin position="191"/>
        <end position="246"/>
    </location>
</feature>
<keyword evidence="7" id="KW-0460">Magnesium</keyword>
<dbReference type="Proteomes" id="UP000244092">
    <property type="component" value="Unassembled WGS sequence"/>
</dbReference>
<dbReference type="PANTHER" id="PTHR46173">
    <property type="entry name" value="CCA TRNA NUCLEOTIDYLTRANSFERASE 1, MITOCHONDRIAL"/>
    <property type="match status" value="1"/>
</dbReference>
<evidence type="ECO:0000256" key="2">
    <source>
        <dbReference type="ARBA" id="ARBA00022679"/>
    </source>
</evidence>
<evidence type="ECO:0000256" key="6">
    <source>
        <dbReference type="ARBA" id="ARBA00022741"/>
    </source>
</evidence>
<feature type="domain" description="Poly A polymerase head" evidence="9">
    <location>
        <begin position="36"/>
        <end position="157"/>
    </location>
</feature>
<protein>
    <submittedName>
        <fullName evidence="11">Poly(A) polymerase/tRNA nucleotidyltransferase (CCA-adding enzyme)</fullName>
    </submittedName>
</protein>
<dbReference type="EMBL" id="QBKU01000001">
    <property type="protein sequence ID" value="PTX75882.1"/>
    <property type="molecule type" value="Genomic_DNA"/>
</dbReference>
<dbReference type="GO" id="GO:0000166">
    <property type="term" value="F:nucleotide binding"/>
    <property type="evidence" value="ECO:0007669"/>
    <property type="project" value="UniProtKB-KW"/>
</dbReference>
<name>A0A2T6CK37_9RHOB</name>
<evidence type="ECO:0000256" key="8">
    <source>
        <dbReference type="RuleBase" id="RU003953"/>
    </source>
</evidence>
<keyword evidence="5" id="KW-0479">Metal-binding</keyword>
<evidence type="ECO:0000256" key="3">
    <source>
        <dbReference type="ARBA" id="ARBA00022694"/>
    </source>
</evidence>
<dbReference type="SUPFAM" id="SSF81301">
    <property type="entry name" value="Nucleotidyltransferase"/>
    <property type="match status" value="1"/>
</dbReference>
<dbReference type="PANTHER" id="PTHR46173:SF1">
    <property type="entry name" value="CCA TRNA NUCLEOTIDYLTRANSFERASE 1, MITOCHONDRIAL"/>
    <property type="match status" value="1"/>
</dbReference>
<evidence type="ECO:0000313" key="12">
    <source>
        <dbReference type="Proteomes" id="UP000244092"/>
    </source>
</evidence>
<dbReference type="GO" id="GO:0000049">
    <property type="term" value="F:tRNA binding"/>
    <property type="evidence" value="ECO:0007669"/>
    <property type="project" value="TreeGrafter"/>
</dbReference>
<dbReference type="Gene3D" id="3.30.460.10">
    <property type="entry name" value="Beta Polymerase, domain 2"/>
    <property type="match status" value="1"/>
</dbReference>
<dbReference type="InterPro" id="IPR002646">
    <property type="entry name" value="PolA_pol_head_dom"/>
</dbReference>
<evidence type="ECO:0000259" key="10">
    <source>
        <dbReference type="Pfam" id="PF12627"/>
    </source>
</evidence>
<keyword evidence="3" id="KW-0819">tRNA processing</keyword>
<dbReference type="OrthoDB" id="9805698at2"/>
<evidence type="ECO:0000256" key="4">
    <source>
        <dbReference type="ARBA" id="ARBA00022695"/>
    </source>
</evidence>
<dbReference type="InterPro" id="IPR043519">
    <property type="entry name" value="NT_sf"/>
</dbReference>
<evidence type="ECO:0000313" key="11">
    <source>
        <dbReference type="EMBL" id="PTX75882.1"/>
    </source>
</evidence>
<keyword evidence="2 8" id="KW-0808">Transferase</keyword>
<proteinExistence type="inferred from homology"/>
<keyword evidence="6" id="KW-0547">Nucleotide-binding</keyword>
<sequence>MVKSNDIVIPPGTSWLMDKDAQAVCRVIQEGGHQIFYVGGCVRNALLRLADSDVDMSTDALPEKVMQLAGDAGMKAIPTGIDHGTVTVVAGGKPFEITTFRRDVETDGRRAVVAFSKDIADDARRRDFTMNALYADALGGVVDPLNGLPDLLARRIRFIEDPAARIQEDYLRILRFFRFSAWFGDQQDGFDADALAAISSNTHGLETLSAERVGQEMTKLLAAPDPAPAVAAMRQTGVLHALLPGSDDRWLAVLVHMEGVLGLDPIWLTRLAVLGGDDPAVRLRLSKADNKQLALLREAGFSGPPLPELAYRHGAVVAQQALLLRSVLAESLPDLSMLETILEASTKVFPLKAADLMPAFSGPALGQRLKRLEQAWVNSGFALSRTELLQLP</sequence>
<reference evidence="11 12" key="1">
    <citation type="submission" date="2018-04" db="EMBL/GenBank/DDBJ databases">
        <title>Genomic Encyclopedia of Archaeal and Bacterial Type Strains, Phase II (KMG-II): from individual species to whole genera.</title>
        <authorList>
            <person name="Goeker M."/>
        </authorList>
    </citation>
    <scope>NUCLEOTIDE SEQUENCE [LARGE SCALE GENOMIC DNA]</scope>
    <source>
        <strain evidence="11 12">DSM 12244</strain>
    </source>
</reference>
<dbReference type="GO" id="GO:0016779">
    <property type="term" value="F:nucleotidyltransferase activity"/>
    <property type="evidence" value="ECO:0007669"/>
    <property type="project" value="UniProtKB-KW"/>
</dbReference>
<comment type="caution">
    <text evidence="11">The sequence shown here is derived from an EMBL/GenBank/DDBJ whole genome shotgun (WGS) entry which is preliminary data.</text>
</comment>
<evidence type="ECO:0000259" key="9">
    <source>
        <dbReference type="Pfam" id="PF01743"/>
    </source>
</evidence>
<comment type="similarity">
    <text evidence="8">Belongs to the tRNA nucleotidyltransferase/poly(A) polymerase family.</text>
</comment>
<dbReference type="InterPro" id="IPR032828">
    <property type="entry name" value="PolyA_RNA-bd"/>
</dbReference>
<dbReference type="GO" id="GO:0046872">
    <property type="term" value="F:metal ion binding"/>
    <property type="evidence" value="ECO:0007669"/>
    <property type="project" value="UniProtKB-KW"/>
</dbReference>
<dbReference type="SUPFAM" id="SSF81891">
    <property type="entry name" value="Poly A polymerase C-terminal region-like"/>
    <property type="match status" value="1"/>
</dbReference>
<dbReference type="Pfam" id="PF01743">
    <property type="entry name" value="PolyA_pol"/>
    <property type="match status" value="1"/>
</dbReference>
<dbReference type="Gene3D" id="1.10.3090.10">
    <property type="entry name" value="cca-adding enzyme, domain 2"/>
    <property type="match status" value="1"/>
</dbReference>
<keyword evidence="4" id="KW-0548">Nucleotidyltransferase</keyword>
<evidence type="ECO:0000256" key="1">
    <source>
        <dbReference type="ARBA" id="ARBA00001946"/>
    </source>
</evidence>
<gene>
    <name evidence="11" type="ORF">C8N31_101543</name>
</gene>
<dbReference type="AlphaFoldDB" id="A0A2T6CK37"/>
<evidence type="ECO:0000256" key="7">
    <source>
        <dbReference type="ARBA" id="ARBA00022842"/>
    </source>
</evidence>
<dbReference type="GO" id="GO:0008033">
    <property type="term" value="P:tRNA processing"/>
    <property type="evidence" value="ECO:0007669"/>
    <property type="project" value="UniProtKB-KW"/>
</dbReference>